<dbReference type="PROSITE" id="PS50015">
    <property type="entry name" value="SAP_B"/>
    <property type="match status" value="1"/>
</dbReference>
<name>A0AAD4R6F2_9BILA</name>
<dbReference type="InterPro" id="IPR008139">
    <property type="entry name" value="SaposinB_dom"/>
</dbReference>
<evidence type="ECO:0000313" key="4">
    <source>
        <dbReference type="Proteomes" id="UP001201812"/>
    </source>
</evidence>
<proteinExistence type="predicted"/>
<sequence>MNQYFHSKTLPNLHENNLCKSSNYYHQRSYQDQIFVSDNQIMWSVCVLLVSAFFIQMYAENPTCEECKKVVRGLNVPDSVGAEGVEEFIKHVCEESRPPHTENFCKDVKGKELDIGNTYKEMGAGHEEELCKKVQLC</sequence>
<organism evidence="3 4">
    <name type="scientific">Ditylenchus destructor</name>
    <dbReference type="NCBI Taxonomy" id="166010"/>
    <lineage>
        <taxon>Eukaryota</taxon>
        <taxon>Metazoa</taxon>
        <taxon>Ecdysozoa</taxon>
        <taxon>Nematoda</taxon>
        <taxon>Chromadorea</taxon>
        <taxon>Rhabditida</taxon>
        <taxon>Tylenchina</taxon>
        <taxon>Tylenchomorpha</taxon>
        <taxon>Sphaerularioidea</taxon>
        <taxon>Anguinidae</taxon>
        <taxon>Anguininae</taxon>
        <taxon>Ditylenchus</taxon>
    </lineage>
</organism>
<dbReference type="AlphaFoldDB" id="A0AAD4R6F2"/>
<keyword evidence="1" id="KW-1015">Disulfide bond</keyword>
<dbReference type="Proteomes" id="UP001201812">
    <property type="component" value="Unassembled WGS sequence"/>
</dbReference>
<protein>
    <recommendedName>
        <fullName evidence="2">Saposin B-type domain-containing protein</fullName>
    </recommendedName>
</protein>
<reference evidence="3" key="1">
    <citation type="submission" date="2022-01" db="EMBL/GenBank/DDBJ databases">
        <title>Genome Sequence Resource for Two Populations of Ditylenchus destructor, the Migratory Endoparasitic Phytonematode.</title>
        <authorList>
            <person name="Zhang H."/>
            <person name="Lin R."/>
            <person name="Xie B."/>
        </authorList>
    </citation>
    <scope>NUCLEOTIDE SEQUENCE</scope>
    <source>
        <strain evidence="3">BazhouSP</strain>
    </source>
</reference>
<dbReference type="EMBL" id="JAKKPZ010000002">
    <property type="protein sequence ID" value="KAI1726181.1"/>
    <property type="molecule type" value="Genomic_DNA"/>
</dbReference>
<feature type="domain" description="Saposin B-type" evidence="2">
    <location>
        <begin position="60"/>
        <end position="137"/>
    </location>
</feature>
<gene>
    <name evidence="3" type="ORF">DdX_02881</name>
</gene>
<evidence type="ECO:0000256" key="1">
    <source>
        <dbReference type="ARBA" id="ARBA00023157"/>
    </source>
</evidence>
<comment type="caution">
    <text evidence="3">The sequence shown here is derived from an EMBL/GenBank/DDBJ whole genome shotgun (WGS) entry which is preliminary data.</text>
</comment>
<evidence type="ECO:0000259" key="2">
    <source>
        <dbReference type="PROSITE" id="PS50015"/>
    </source>
</evidence>
<accession>A0AAD4R6F2</accession>
<evidence type="ECO:0000313" key="3">
    <source>
        <dbReference type="EMBL" id="KAI1726181.1"/>
    </source>
</evidence>
<keyword evidence="4" id="KW-1185">Reference proteome</keyword>